<feature type="binding site" evidence="4">
    <location>
        <position position="169"/>
    </location>
    <ligand>
        <name>FMN</name>
        <dbReference type="ChEBI" id="CHEBI:58210"/>
    </ligand>
</feature>
<feature type="binding site" evidence="4">
    <location>
        <begin position="246"/>
        <end position="250"/>
    </location>
    <ligand>
        <name>FMN</name>
        <dbReference type="ChEBI" id="CHEBI:58210"/>
    </ligand>
</feature>
<proteinExistence type="inferred from homology"/>
<evidence type="ECO:0000256" key="1">
    <source>
        <dbReference type="ARBA" id="ARBA00001917"/>
    </source>
</evidence>
<dbReference type="SMART" id="SM01240">
    <property type="entry name" value="IMPDH"/>
    <property type="match status" value="1"/>
</dbReference>
<evidence type="ECO:0000256" key="5">
    <source>
        <dbReference type="SAM" id="Phobius"/>
    </source>
</evidence>
<feature type="binding site" evidence="4">
    <location>
        <position position="171"/>
    </location>
    <ligand>
        <name>glyoxylate</name>
        <dbReference type="ChEBI" id="CHEBI:36655"/>
    </ligand>
</feature>
<evidence type="ECO:0000259" key="6">
    <source>
        <dbReference type="PROSITE" id="PS51349"/>
    </source>
</evidence>
<keyword evidence="2" id="KW-0560">Oxidoreductase</keyword>
<feature type="domain" description="FMN hydroxy acid dehydrogenase" evidence="6">
    <location>
        <begin position="40"/>
        <end position="320"/>
    </location>
</feature>
<dbReference type="InterPro" id="IPR013785">
    <property type="entry name" value="Aldolase_TIM"/>
</dbReference>
<evidence type="ECO:0000313" key="7">
    <source>
        <dbReference type="EMBL" id="ONK65418.1"/>
    </source>
</evidence>
<dbReference type="GO" id="GO:0016491">
    <property type="term" value="F:oxidoreductase activity"/>
    <property type="evidence" value="ECO:0007669"/>
    <property type="project" value="UniProtKB-KW"/>
</dbReference>
<dbReference type="InterPro" id="IPR012133">
    <property type="entry name" value="Alpha-hydoxy_acid_DH_FMN"/>
</dbReference>
<dbReference type="PROSITE" id="PS51349">
    <property type="entry name" value="FMN_HYDROXY_ACID_DH_2"/>
    <property type="match status" value="1"/>
</dbReference>
<dbReference type="EMBL" id="CM007387">
    <property type="protein sequence ID" value="ONK65418.1"/>
    <property type="molecule type" value="Genomic_DNA"/>
</dbReference>
<gene>
    <name evidence="7" type="ORF">A4U43_C07F36890</name>
</gene>
<comment type="cofactor">
    <cofactor evidence="1">
        <name>FMN</name>
        <dbReference type="ChEBI" id="CHEBI:58210"/>
    </cofactor>
</comment>
<evidence type="ECO:0000313" key="8">
    <source>
        <dbReference type="Proteomes" id="UP000243459"/>
    </source>
</evidence>
<dbReference type="AlphaFoldDB" id="A0A5P1EHK9"/>
<dbReference type="Proteomes" id="UP000243459">
    <property type="component" value="Chromosome 7"/>
</dbReference>
<keyword evidence="5" id="KW-0812">Transmembrane</keyword>
<feature type="binding site" evidence="4">
    <location>
        <position position="197"/>
    </location>
    <ligand>
        <name>FMN</name>
        <dbReference type="ChEBI" id="CHEBI:58210"/>
    </ligand>
</feature>
<feature type="binding site" evidence="4">
    <location>
        <begin position="119"/>
        <end position="121"/>
    </location>
    <ligand>
        <name>FMN</name>
        <dbReference type="ChEBI" id="CHEBI:58210"/>
    </ligand>
</feature>
<keyword evidence="5" id="KW-0472">Membrane</keyword>
<dbReference type="PANTHER" id="PTHR10578">
    <property type="entry name" value="S -2-HYDROXY-ACID OXIDASE-RELATED"/>
    <property type="match status" value="1"/>
</dbReference>
<keyword evidence="5" id="KW-1133">Transmembrane helix</keyword>
<feature type="binding site" evidence="4">
    <location>
        <position position="148"/>
    </location>
    <ligand>
        <name>FMN</name>
        <dbReference type="ChEBI" id="CHEBI:58210"/>
    </ligand>
</feature>
<dbReference type="InterPro" id="IPR000262">
    <property type="entry name" value="FMN-dep_DH"/>
</dbReference>
<feature type="transmembrane region" description="Helical" evidence="5">
    <location>
        <begin position="12"/>
        <end position="30"/>
    </location>
</feature>
<keyword evidence="4" id="KW-0288">FMN</keyword>
<accession>A0A5P1EHK9</accession>
<dbReference type="CDD" id="cd02809">
    <property type="entry name" value="alpha_hydroxyacid_oxid_FMN"/>
    <property type="match status" value="1"/>
</dbReference>
<dbReference type="Pfam" id="PF01070">
    <property type="entry name" value="FMN_dh"/>
    <property type="match status" value="2"/>
</dbReference>
<protein>
    <recommendedName>
        <fullName evidence="6">FMN hydroxy acid dehydrogenase domain-containing protein</fullName>
    </recommendedName>
</protein>
<dbReference type="PIRSF" id="PIRSF000138">
    <property type="entry name" value="Al-hdrx_acd_dh"/>
    <property type="match status" value="1"/>
</dbReference>
<keyword evidence="4" id="KW-0285">Flavoprotein</keyword>
<evidence type="ECO:0000256" key="4">
    <source>
        <dbReference type="PIRSR" id="PIRSR000138-2"/>
    </source>
</evidence>
<comment type="similarity">
    <text evidence="3">Belongs to the FMN-dependent alpha-hydroxy acid dehydrogenase family.</text>
</comment>
<dbReference type="PANTHER" id="PTHR10578:SF67">
    <property type="entry name" value="PEROXISOMAL (S)-2-HYDROXYACID OXIDASE GLO3"/>
    <property type="match status" value="1"/>
</dbReference>
<dbReference type="OMA" id="ANDDRDM"/>
<keyword evidence="8" id="KW-1185">Reference proteome</keyword>
<evidence type="ECO:0000256" key="3">
    <source>
        <dbReference type="ARBA" id="ARBA00024042"/>
    </source>
</evidence>
<dbReference type="InterPro" id="IPR037396">
    <property type="entry name" value="FMN_HAD"/>
</dbReference>
<name>A0A5P1EHK9_ASPOF</name>
<dbReference type="Gramene" id="ONK65418">
    <property type="protein sequence ID" value="ONK65418"/>
    <property type="gene ID" value="A4U43_C07F36890"/>
</dbReference>
<evidence type="ECO:0000256" key="2">
    <source>
        <dbReference type="ARBA" id="ARBA00023002"/>
    </source>
</evidence>
<sequence>MMDKKNPYFHSVVLYLVYFWRIIKWLFIPYSSPRQNRGKNMESDPINVSEFQELARQVLPKMYYDFFRGGACDEFTLTENIKAFQRILLLPRVLVDVRNIDMSTNLLGYNLSSPIIIAPTGMHKFAHPEGEVATARAAATCNTIMVLSFASNCTIEEVASSCNAIRFLQLYVYKRRDIAEKIVKRAEGNGFKAIVLTVDTPRLGRREADVKNKLVAPTLSNLEGLLSVAADNVVEAVSGAIPVLIDGGFRRGNDIFKALALGAKAVMIGRPVVFGLAAKGEQGVSKVIEMLKCELELTMALIGCPTLKDINRSHVQTPRDQLRSLM</sequence>
<dbReference type="Gene3D" id="3.20.20.70">
    <property type="entry name" value="Aldolase class I"/>
    <property type="match status" value="2"/>
</dbReference>
<organism evidence="7 8">
    <name type="scientific">Asparagus officinalis</name>
    <name type="common">Garden asparagus</name>
    <dbReference type="NCBI Taxonomy" id="4686"/>
    <lineage>
        <taxon>Eukaryota</taxon>
        <taxon>Viridiplantae</taxon>
        <taxon>Streptophyta</taxon>
        <taxon>Embryophyta</taxon>
        <taxon>Tracheophyta</taxon>
        <taxon>Spermatophyta</taxon>
        <taxon>Magnoliopsida</taxon>
        <taxon>Liliopsida</taxon>
        <taxon>Asparagales</taxon>
        <taxon>Asparagaceae</taxon>
        <taxon>Asparagoideae</taxon>
        <taxon>Asparagus</taxon>
    </lineage>
</organism>
<reference evidence="8" key="1">
    <citation type="journal article" date="2017" name="Nat. Commun.">
        <title>The asparagus genome sheds light on the origin and evolution of a young Y chromosome.</title>
        <authorList>
            <person name="Harkess A."/>
            <person name="Zhou J."/>
            <person name="Xu C."/>
            <person name="Bowers J.E."/>
            <person name="Van der Hulst R."/>
            <person name="Ayyampalayam S."/>
            <person name="Mercati F."/>
            <person name="Riccardi P."/>
            <person name="McKain M.R."/>
            <person name="Kakrana A."/>
            <person name="Tang H."/>
            <person name="Ray J."/>
            <person name="Groenendijk J."/>
            <person name="Arikit S."/>
            <person name="Mathioni S.M."/>
            <person name="Nakano M."/>
            <person name="Shan H."/>
            <person name="Telgmann-Rauber A."/>
            <person name="Kanno A."/>
            <person name="Yue Z."/>
            <person name="Chen H."/>
            <person name="Li W."/>
            <person name="Chen Y."/>
            <person name="Xu X."/>
            <person name="Zhang Y."/>
            <person name="Luo S."/>
            <person name="Chen H."/>
            <person name="Gao J."/>
            <person name="Mao Z."/>
            <person name="Pires J.C."/>
            <person name="Luo M."/>
            <person name="Kudrna D."/>
            <person name="Wing R.A."/>
            <person name="Meyers B.C."/>
            <person name="Yi K."/>
            <person name="Kong H."/>
            <person name="Lavrijsen P."/>
            <person name="Sunseri F."/>
            <person name="Falavigna A."/>
            <person name="Ye Y."/>
            <person name="Leebens-Mack J.H."/>
            <person name="Chen G."/>
        </authorList>
    </citation>
    <scope>NUCLEOTIDE SEQUENCE [LARGE SCALE GENOMIC DNA]</scope>
    <source>
        <strain evidence="8">cv. DH0086</strain>
    </source>
</reference>
<dbReference type="GO" id="GO:0010181">
    <property type="term" value="F:FMN binding"/>
    <property type="evidence" value="ECO:0007669"/>
    <property type="project" value="InterPro"/>
</dbReference>
<feature type="binding site" evidence="4">
    <location>
        <position position="206"/>
    </location>
    <ligand>
        <name>glyoxylate</name>
        <dbReference type="ChEBI" id="CHEBI:36655"/>
    </ligand>
</feature>
<feature type="binding site" evidence="4">
    <location>
        <begin position="269"/>
        <end position="270"/>
    </location>
    <ligand>
        <name>FMN</name>
        <dbReference type="ChEBI" id="CHEBI:58210"/>
    </ligand>
</feature>
<dbReference type="SUPFAM" id="SSF51395">
    <property type="entry name" value="FMN-linked oxidoreductases"/>
    <property type="match status" value="1"/>
</dbReference>